<keyword evidence="2 3" id="KW-0479">Metal-binding</keyword>
<dbReference type="Gene3D" id="1.20.120.450">
    <property type="entry name" value="dinb family like domain"/>
    <property type="match status" value="1"/>
</dbReference>
<dbReference type="Proteomes" id="UP000251889">
    <property type="component" value="Unassembled WGS sequence"/>
</dbReference>
<protein>
    <submittedName>
        <fullName evidence="4">Damage-inducible protein DinB</fullName>
    </submittedName>
</protein>
<reference evidence="4 5" key="1">
    <citation type="submission" date="2018-06" db="EMBL/GenBank/DDBJ databases">
        <title>Chryseolinea flavus sp. nov., a member of the phylum Bacteroidetes isolated from soil.</title>
        <authorList>
            <person name="Li Y."/>
            <person name="Wang J."/>
        </authorList>
    </citation>
    <scope>NUCLEOTIDE SEQUENCE [LARGE SCALE GENOMIC DNA]</scope>
    <source>
        <strain evidence="4 5">SDU1-6</strain>
    </source>
</reference>
<evidence type="ECO:0000256" key="1">
    <source>
        <dbReference type="ARBA" id="ARBA00008635"/>
    </source>
</evidence>
<dbReference type="AlphaFoldDB" id="A0A364Y755"/>
<name>A0A364Y755_9BACT</name>
<dbReference type="InterPro" id="IPR007837">
    <property type="entry name" value="DinB"/>
</dbReference>
<feature type="binding site" evidence="3">
    <location>
        <position position="133"/>
    </location>
    <ligand>
        <name>a divalent metal cation</name>
        <dbReference type="ChEBI" id="CHEBI:60240"/>
    </ligand>
</feature>
<feature type="binding site" evidence="3">
    <location>
        <position position="50"/>
    </location>
    <ligand>
        <name>a divalent metal cation</name>
        <dbReference type="ChEBI" id="CHEBI:60240"/>
    </ligand>
</feature>
<dbReference type="PANTHER" id="PTHR37302">
    <property type="entry name" value="SLR1116 PROTEIN"/>
    <property type="match status" value="1"/>
</dbReference>
<proteinExistence type="inferred from homology"/>
<gene>
    <name evidence="4" type="ORF">DQQ10_02185</name>
</gene>
<evidence type="ECO:0000256" key="2">
    <source>
        <dbReference type="ARBA" id="ARBA00022723"/>
    </source>
</evidence>
<dbReference type="EMBL" id="QMFY01000001">
    <property type="protein sequence ID" value="RAW02936.1"/>
    <property type="molecule type" value="Genomic_DNA"/>
</dbReference>
<accession>A0A364Y755</accession>
<keyword evidence="5" id="KW-1185">Reference proteome</keyword>
<dbReference type="InterPro" id="IPR034660">
    <property type="entry name" value="DinB/YfiT-like"/>
</dbReference>
<organism evidence="4 5">
    <name type="scientific">Pseudochryseolinea flava</name>
    <dbReference type="NCBI Taxonomy" id="2059302"/>
    <lineage>
        <taxon>Bacteria</taxon>
        <taxon>Pseudomonadati</taxon>
        <taxon>Bacteroidota</taxon>
        <taxon>Cytophagia</taxon>
        <taxon>Cytophagales</taxon>
        <taxon>Fulvivirgaceae</taxon>
        <taxon>Pseudochryseolinea</taxon>
    </lineage>
</organism>
<feature type="binding site" evidence="3">
    <location>
        <position position="137"/>
    </location>
    <ligand>
        <name>a divalent metal cation</name>
        <dbReference type="ChEBI" id="CHEBI:60240"/>
    </ligand>
</feature>
<dbReference type="Pfam" id="PF05163">
    <property type="entry name" value="DinB"/>
    <property type="match status" value="1"/>
</dbReference>
<evidence type="ECO:0000256" key="3">
    <source>
        <dbReference type="PIRSR" id="PIRSR607837-1"/>
    </source>
</evidence>
<comment type="similarity">
    <text evidence="1">Belongs to the DinB family.</text>
</comment>
<evidence type="ECO:0000313" key="5">
    <source>
        <dbReference type="Proteomes" id="UP000251889"/>
    </source>
</evidence>
<sequence>MSLKKLISNFASYNVWANTTLVTWLKTKPATSWDKEVASSFSSITKTIVHIWDTERFWNCVLKQIPPPPSFRFVEYTGTPIEAMDALVAQSIEIEEYVNSLSEEELADLRFLDTPWVKGELPQYEFIQHVFTHSTYHRGQVVTIGRHAGLEDAPMTDYNFFNMAVDKLAFKNELKVA</sequence>
<dbReference type="PANTHER" id="PTHR37302:SF3">
    <property type="entry name" value="DAMAGE-INDUCIBLE PROTEIN DINB"/>
    <property type="match status" value="1"/>
</dbReference>
<evidence type="ECO:0000313" key="4">
    <source>
        <dbReference type="EMBL" id="RAW02936.1"/>
    </source>
</evidence>
<dbReference type="SUPFAM" id="SSF109854">
    <property type="entry name" value="DinB/YfiT-like putative metalloenzymes"/>
    <property type="match status" value="1"/>
</dbReference>
<comment type="caution">
    <text evidence="4">The sequence shown here is derived from an EMBL/GenBank/DDBJ whole genome shotgun (WGS) entry which is preliminary data.</text>
</comment>
<dbReference type="OrthoDB" id="9811413at2"/>
<dbReference type="GO" id="GO:0046872">
    <property type="term" value="F:metal ion binding"/>
    <property type="evidence" value="ECO:0007669"/>
    <property type="project" value="UniProtKB-KW"/>
</dbReference>
<dbReference type="RefSeq" id="WP_112745150.1">
    <property type="nucleotide sequence ID" value="NZ_QMFY01000001.1"/>
</dbReference>